<comment type="caution">
    <text evidence="14">The sequence shown here is derived from an EMBL/GenBank/DDBJ whole genome shotgun (WGS) entry which is preliminary data.</text>
</comment>
<feature type="domain" description="Helicase ATP-binding" evidence="11">
    <location>
        <begin position="74"/>
        <end position="247"/>
    </location>
</feature>
<evidence type="ECO:0000256" key="9">
    <source>
        <dbReference type="PROSITE-ProRule" id="PRU00552"/>
    </source>
</evidence>
<dbReference type="EMBL" id="VSWD01000011">
    <property type="protein sequence ID" value="KAK3088353.1"/>
    <property type="molecule type" value="Genomic_DNA"/>
</dbReference>
<dbReference type="GO" id="GO:0003676">
    <property type="term" value="F:nucleic acid binding"/>
    <property type="evidence" value="ECO:0007669"/>
    <property type="project" value="InterPro"/>
</dbReference>
<keyword evidence="7" id="KW-0539">Nucleus</keyword>
<dbReference type="GO" id="GO:0005634">
    <property type="term" value="C:nucleus"/>
    <property type="evidence" value="ECO:0007669"/>
    <property type="project" value="UniProtKB-SubCell"/>
</dbReference>
<evidence type="ECO:0000256" key="5">
    <source>
        <dbReference type="ARBA" id="ARBA00022806"/>
    </source>
</evidence>
<dbReference type="Gene3D" id="3.40.50.300">
    <property type="entry name" value="P-loop containing nucleotide triphosphate hydrolases"/>
    <property type="match status" value="2"/>
</dbReference>
<keyword evidence="3" id="KW-0547">Nucleotide-binding</keyword>
<dbReference type="FunFam" id="3.40.50.300:FF:000168">
    <property type="entry name" value="DEAD-box ATP-dependent RNA helicase 56-like"/>
    <property type="match status" value="1"/>
</dbReference>
<gene>
    <name evidence="14" type="ORF">FSP39_018033</name>
</gene>
<evidence type="ECO:0000256" key="3">
    <source>
        <dbReference type="ARBA" id="ARBA00022741"/>
    </source>
</evidence>
<dbReference type="PROSITE" id="PS51192">
    <property type="entry name" value="HELICASE_ATP_BIND_1"/>
    <property type="match status" value="1"/>
</dbReference>
<evidence type="ECO:0000313" key="15">
    <source>
        <dbReference type="Proteomes" id="UP001186944"/>
    </source>
</evidence>
<evidence type="ECO:0000259" key="13">
    <source>
        <dbReference type="PROSITE" id="PS51195"/>
    </source>
</evidence>
<dbReference type="SUPFAM" id="SSF52540">
    <property type="entry name" value="P-loop containing nucleoside triphosphate hydrolases"/>
    <property type="match status" value="1"/>
</dbReference>
<dbReference type="PROSITE" id="PS51194">
    <property type="entry name" value="HELICASE_CTER"/>
    <property type="match status" value="1"/>
</dbReference>
<dbReference type="Pfam" id="PF00270">
    <property type="entry name" value="DEAD"/>
    <property type="match status" value="1"/>
</dbReference>
<dbReference type="InterPro" id="IPR011042">
    <property type="entry name" value="6-blade_b-propeller_TolB-like"/>
</dbReference>
<dbReference type="InterPro" id="IPR001650">
    <property type="entry name" value="Helicase_C-like"/>
</dbReference>
<keyword evidence="5" id="KW-0347">Helicase</keyword>
<feature type="domain" description="Helicase C-terminal" evidence="12">
    <location>
        <begin position="285"/>
        <end position="430"/>
    </location>
</feature>
<evidence type="ECO:0000256" key="7">
    <source>
        <dbReference type="ARBA" id="ARBA00023242"/>
    </source>
</evidence>
<dbReference type="InterPro" id="IPR014001">
    <property type="entry name" value="Helicase_ATP-bd"/>
</dbReference>
<dbReference type="Pfam" id="PF00271">
    <property type="entry name" value="Helicase_C"/>
    <property type="match status" value="1"/>
</dbReference>
<evidence type="ECO:0000256" key="6">
    <source>
        <dbReference type="ARBA" id="ARBA00022840"/>
    </source>
</evidence>
<evidence type="ECO:0000313" key="14">
    <source>
        <dbReference type="EMBL" id="KAK3088353.1"/>
    </source>
</evidence>
<dbReference type="GO" id="GO:0016787">
    <property type="term" value="F:hydrolase activity"/>
    <property type="evidence" value="ECO:0007669"/>
    <property type="project" value="UniProtKB-KW"/>
</dbReference>
<dbReference type="InterPro" id="IPR011545">
    <property type="entry name" value="DEAD/DEAH_box_helicase_dom"/>
</dbReference>
<sequence>MENESRFQPDYIDDYDEDQAGASTSSAQADKKDNKGYVSIHSSGFRDFLLKPELLKAISDRGFEHPSQVQHECIPQAILSMDVLCQAKSGMGKTAVFALSVLQQLEPIDKQVSVLVITHTRELAQQVCDEFRKFSKYIPEVKAAVFYGGRSIKMDEEDLEKRCPNIVVGTPGRLKALVTAKKLSLGNLKHFIIDECDIVLKETGMREDVQRIFMSTPRDKQVMMFSATLEKNIRTVCRRFMNDVNIIFYNASLPIEVSVDDESKLTLHGLLQHYLKVPENGKNRKLVQLLDNLDFNQVIIFVRSIQRCQALTALLEEQNFPVVQIHRAMPQETRLSRYHDFKNFKKRILVATNLFGRGMDIERVNIVINYDMPSDDDTYLHRVGRAGRFDTKGLAITFVSDQNDAGVLNKVQERFEVHITELPDEIQVSSYIDEEIKGKEKHGEKLTKSKDGALVKMYQCIEAAKKNLDILYQKFESELEGKHSADKAELQNILKMLQGLKTSLLGDKQMMEIAKKYGSKTQVFITLEKVKMQIDEQLKQISDAASGSLTEDYSIDSKKAEEVCGLTSVGSVRSVLSSVPAVAKTTLDKLAAFTSNPDSLKRQRLLEIEPHLIKWEVKWSYILPHVSYGATFLDRKVAMVTKDKRIIILNEDGKELCEHNIHCVGEPADINSTSENNVFISFKKQAILKEYYIDEKRITELRTISFENTVEGFWIFDHQIVHASSSFVCISDMDGKFKKRIPSRSYGEIGFLAGSSKNGIYYHTDKSDVCSRKLNEETAAKVSLSAYTNKPRGIGIDFQGNVYVCSYGSNKLLQISTHGSKVRVALDVNCYTIAFHPDGMSFVIIDLDCNVKFYVLSECSH</sequence>
<feature type="domain" description="DEAD-box RNA helicase Q" evidence="13">
    <location>
        <begin position="43"/>
        <end position="71"/>
    </location>
</feature>
<name>A0AA88Y322_PINIB</name>
<feature type="short sequence motif" description="Q motif" evidence="9">
    <location>
        <begin position="43"/>
        <end position="71"/>
    </location>
</feature>
<dbReference type="FunFam" id="3.40.50.300:FF:000111">
    <property type="entry name" value="DEAD-box ATP-dependent RNA helicase"/>
    <property type="match status" value="1"/>
</dbReference>
<comment type="similarity">
    <text evidence="8">Belongs to the DEAD box helicase family. DECD subfamily.</text>
</comment>
<dbReference type="Gene3D" id="2.120.10.30">
    <property type="entry name" value="TolB, C-terminal domain"/>
    <property type="match status" value="1"/>
</dbReference>
<dbReference type="SMART" id="SM00490">
    <property type="entry name" value="HELICc"/>
    <property type="match status" value="1"/>
</dbReference>
<evidence type="ECO:0000256" key="2">
    <source>
        <dbReference type="ARBA" id="ARBA00012552"/>
    </source>
</evidence>
<feature type="region of interest" description="Disordered" evidence="10">
    <location>
        <begin position="1"/>
        <end position="32"/>
    </location>
</feature>
<dbReference type="CDD" id="cd18787">
    <property type="entry name" value="SF2_C_DEAD"/>
    <property type="match status" value="1"/>
</dbReference>
<evidence type="ECO:0000256" key="8">
    <source>
        <dbReference type="ARBA" id="ARBA00038213"/>
    </source>
</evidence>
<reference evidence="14" key="1">
    <citation type="submission" date="2019-08" db="EMBL/GenBank/DDBJ databases">
        <title>The improved chromosome-level genome for the pearl oyster Pinctada fucata martensii using PacBio sequencing and Hi-C.</title>
        <authorList>
            <person name="Zheng Z."/>
        </authorList>
    </citation>
    <scope>NUCLEOTIDE SEQUENCE</scope>
    <source>
        <strain evidence="14">ZZ-2019</strain>
        <tissue evidence="14">Adductor muscle</tissue>
    </source>
</reference>
<dbReference type="SUPFAM" id="SSF101898">
    <property type="entry name" value="NHL repeat"/>
    <property type="match status" value="1"/>
</dbReference>
<dbReference type="PANTHER" id="PTHR47958">
    <property type="entry name" value="ATP-DEPENDENT RNA HELICASE DBP3"/>
    <property type="match status" value="1"/>
</dbReference>
<organism evidence="14 15">
    <name type="scientific">Pinctada imbricata</name>
    <name type="common">Atlantic pearl-oyster</name>
    <name type="synonym">Pinctada martensii</name>
    <dbReference type="NCBI Taxonomy" id="66713"/>
    <lineage>
        <taxon>Eukaryota</taxon>
        <taxon>Metazoa</taxon>
        <taxon>Spiralia</taxon>
        <taxon>Lophotrochozoa</taxon>
        <taxon>Mollusca</taxon>
        <taxon>Bivalvia</taxon>
        <taxon>Autobranchia</taxon>
        <taxon>Pteriomorphia</taxon>
        <taxon>Pterioida</taxon>
        <taxon>Pterioidea</taxon>
        <taxon>Pteriidae</taxon>
        <taxon>Pinctada</taxon>
    </lineage>
</organism>
<dbReference type="CDD" id="cd17950">
    <property type="entry name" value="DEADc_DDX39"/>
    <property type="match status" value="1"/>
</dbReference>
<dbReference type="GO" id="GO:0003724">
    <property type="term" value="F:RNA helicase activity"/>
    <property type="evidence" value="ECO:0007669"/>
    <property type="project" value="UniProtKB-EC"/>
</dbReference>
<dbReference type="GO" id="GO:0005524">
    <property type="term" value="F:ATP binding"/>
    <property type="evidence" value="ECO:0007669"/>
    <property type="project" value="UniProtKB-KW"/>
</dbReference>
<evidence type="ECO:0000259" key="11">
    <source>
        <dbReference type="PROSITE" id="PS51192"/>
    </source>
</evidence>
<evidence type="ECO:0000256" key="1">
    <source>
        <dbReference type="ARBA" id="ARBA00004123"/>
    </source>
</evidence>
<proteinExistence type="inferred from homology"/>
<dbReference type="InterPro" id="IPR014014">
    <property type="entry name" value="RNA_helicase_DEAD_Q_motif"/>
</dbReference>
<keyword evidence="15" id="KW-1185">Reference proteome</keyword>
<keyword evidence="6" id="KW-0067">ATP-binding</keyword>
<dbReference type="PROSITE" id="PS51195">
    <property type="entry name" value="Q_MOTIF"/>
    <property type="match status" value="1"/>
</dbReference>
<dbReference type="InterPro" id="IPR027417">
    <property type="entry name" value="P-loop_NTPase"/>
</dbReference>
<dbReference type="AlphaFoldDB" id="A0AA88Y322"/>
<accession>A0AA88Y322</accession>
<evidence type="ECO:0000256" key="10">
    <source>
        <dbReference type="SAM" id="MobiDB-lite"/>
    </source>
</evidence>
<keyword evidence="4" id="KW-0378">Hydrolase</keyword>
<evidence type="ECO:0000259" key="12">
    <source>
        <dbReference type="PROSITE" id="PS51194"/>
    </source>
</evidence>
<evidence type="ECO:0000256" key="4">
    <source>
        <dbReference type="ARBA" id="ARBA00022801"/>
    </source>
</evidence>
<dbReference type="EC" id="3.6.4.13" evidence="2"/>
<dbReference type="Proteomes" id="UP001186944">
    <property type="component" value="Unassembled WGS sequence"/>
</dbReference>
<comment type="subcellular location">
    <subcellularLocation>
        <location evidence="1">Nucleus</location>
    </subcellularLocation>
</comment>
<dbReference type="SMART" id="SM00487">
    <property type="entry name" value="DEXDc"/>
    <property type="match status" value="1"/>
</dbReference>
<protein>
    <recommendedName>
        <fullName evidence="2">RNA helicase</fullName>
        <ecNumber evidence="2">3.6.4.13</ecNumber>
    </recommendedName>
</protein>